<feature type="region of interest" description="Disordered" evidence="3">
    <location>
        <begin position="813"/>
        <end position="859"/>
    </location>
</feature>
<feature type="region of interest" description="Disordered" evidence="3">
    <location>
        <begin position="1484"/>
        <end position="1509"/>
    </location>
</feature>
<evidence type="ECO:0000256" key="3">
    <source>
        <dbReference type="SAM" id="MobiDB-lite"/>
    </source>
</evidence>
<proteinExistence type="predicted"/>
<dbReference type="InterPro" id="IPR000859">
    <property type="entry name" value="CUB_dom"/>
</dbReference>
<evidence type="ECO:0000256" key="4">
    <source>
        <dbReference type="SAM" id="SignalP"/>
    </source>
</evidence>
<gene>
    <name evidence="7" type="primary">LOC108678499</name>
</gene>
<dbReference type="Gene3D" id="2.60.120.290">
    <property type="entry name" value="Spermadhesin, CUB domain"/>
    <property type="match status" value="1"/>
</dbReference>
<feature type="domain" description="CUB" evidence="5">
    <location>
        <begin position="2211"/>
        <end position="2310"/>
    </location>
</feature>
<dbReference type="SUPFAM" id="SSF49854">
    <property type="entry name" value="Spermadhesin, CUB domain"/>
    <property type="match status" value="1"/>
</dbReference>
<dbReference type="PROSITE" id="PS01180">
    <property type="entry name" value="CUB"/>
    <property type="match status" value="1"/>
</dbReference>
<feature type="chain" id="PRO_5033990400" evidence="4">
    <location>
        <begin position="20"/>
        <end position="2336"/>
    </location>
</feature>
<accession>A0A8B7P8E6</accession>
<dbReference type="OrthoDB" id="6381944at2759"/>
<dbReference type="InterPro" id="IPR035914">
    <property type="entry name" value="Sperma_CUB_dom_sf"/>
</dbReference>
<evidence type="ECO:0000313" key="6">
    <source>
        <dbReference type="Proteomes" id="UP000694843"/>
    </source>
</evidence>
<feature type="region of interest" description="Disordered" evidence="3">
    <location>
        <begin position="552"/>
        <end position="584"/>
    </location>
</feature>
<dbReference type="GeneID" id="108678499"/>
<feature type="compositionally biased region" description="Low complexity" evidence="3">
    <location>
        <begin position="848"/>
        <end position="859"/>
    </location>
</feature>
<evidence type="ECO:0000256" key="1">
    <source>
        <dbReference type="ARBA" id="ARBA00023157"/>
    </source>
</evidence>
<dbReference type="KEGG" id="hazt:108678499"/>
<protein>
    <submittedName>
        <fullName evidence="7">Uncharacterized protein LOC108678499</fullName>
    </submittedName>
</protein>
<evidence type="ECO:0000256" key="2">
    <source>
        <dbReference type="PROSITE-ProRule" id="PRU00059"/>
    </source>
</evidence>
<keyword evidence="1" id="KW-1015">Disulfide bond</keyword>
<feature type="compositionally biased region" description="Polar residues" evidence="3">
    <location>
        <begin position="1909"/>
        <end position="1925"/>
    </location>
</feature>
<sequence>MKFLIHLVSSLLTLAAARGTMLKCGEDIVVAKGERKTLKFWSAEDDLLKVQVVPSTEIHARRPPGSAVTYSKIPGLSEAILAHSQNRVSQHGGLHYAGNPDMEGDYVYENETELYYDDDDVLTDNVKDVVESTKNVDIERPGSGGVITTVKKQDFVETTTLYSTPEEKLPVSTESASTLAYTTQSFKLVTFIPNLGSNNYEDVSTENKSVVNENQRKPDDVQISVGEGTENFTHKHEADLYGQTLISETRQSGSLNKTIAVVTEDIKLLESHGSNLEAISSSTQKPVTEKTVPSSTDPLLEILNGHHKATQNRTHNLDTIKSSDVNNISDRNNLVNTVSENIDNEKANKFSTNGGESHIFQETLPVAATDDGQIGEKYDEAQDVATTENILPISHLGEDADKISENTFKSGTIIHDDDETNVRADSGDHFSNILPSDGQLFKGSTAGSADVLQNANEDLLRISSQENETIRQSVDKVTLHDSVSNTEHVPDTGDLTLINETVEAEGRPGITISKTDSSAINIGYEEATVEKADLPTDNTFYSGFESFFQSEDGISTEKPNVAKQELSENPVSADSKGSPANDTTDLDELLQETFSDLLNFMNVENVSEVVSGKEEIGKPISSQAPNDTDSIDDMEKLMSALTDVHDVSAEVGIPDRHNVVYHNVKLVNMAGHQNNLDTESGPKDEYLLRQEDILLPENPVVADESYHTNSNTVESTTNVIVERVSVKEHDTQNSEHVRDNEVTTSVLNLGVTEVYEKSGDADASTIFLGAVLTTEANMMNEATTSPSIDVTSLNIKGDAEHDKGSDEHYAATTMKVEESSRVEDSAGASERDEGLANINTESPTTLRSQSSSVEVTSQSPDDFKGYEYYESLYDSLMPQPEMKGGSLGIDELIAQSENNKNTKDTFAVEDFDTDVPPEIDYDATKASIPKTSVDNDSRPLDVKEIEQARIPAPDIDYYETKASIPKTSLDNDSRPLDVKEIVQARIPEPDFDYDATKASIPTTSVDSGSRPLDVKEIEQARIPAPDIDYDATKASIPTKSVDNGSRPLDVKEIEQARIPAPDIDYDATKASIPKASVDTGIHPINVKDIEQARLPPPVYSAINDDGNSASFSEDGENTQLINSKVQSADDELINSSNDPQATEAPDELKDIYEMRVKGQNDKVNFDSVTDVDQSTALLPSQEIPSPDNNGNAKVQHDILNSIASIIKNTLSSSERLSDDAITESAVDVVTEAYKEQKDQNKSDVIDAIVDNDSENDVTEIESNASDLVEIPLEIVNGEIRVSQYHATSSLSVPLSALESTETFDFYLKNNLQSGNHVLILENGQQIPVKSLNELINAMNLASRNNGSLIINEEEDNSSHSYDDFSTAGGLNSSELVKSGEKQEIYESYDLNAEITSTTEPSLDLTTNIASLGNVVSSKDVTSANDINETDMNVYATEKSTEIEISANETRSTLVISDETKNVNVSEDSLLEAAEARIGDTELSKKNFAPGSGDGKIDAHASTSDVDPNFASDRNVHQGLDLSKHVSGSKSKNVINILEDMIHNDHQLRDIMTKKEQVTVRIINESNSDNFYNEQINDIYRTESSTTEFSTEKPESLHYSNDFDLSSLRISENPYAYSSEKSKLESLQRKPARKDDSGFEFGGDAPFLMRLPGSPNPGLVYIQYEPVQVKYVAVDGSEASTEMVPNDKPAKNQFSKRTGVQHEINAIETDVLLNDSTVKPQTVDPKIIKNKNETVSESNKANGIYQMIRNGSPQYESEEITNQDLKANKEDTHAHIDIPLSFIFQEKIVKENPDPFIVMPPPDLTSQELLNPEDPAQSMYSHVIEPHYDHHPDDIDATLSVSGPSSTKVVSGGEVDVSNLEDEILEPGKYYSSEHRGTIYGDVDLERLNNPVFKLQTKVRRPTSDELMNPSFTPFPITTNPPRDVSSTTPYLISKKYLEIVDENIEGSQESNVPDHTLEHNTSALELKEPSVTAMLTSNDENHLNDIYTDDDRTGANANDVPFKETESAAYSPPPAVDFRLTYNPSDIPKFMRENPNAFPSWYPQNNNNNFRAEALTSENSTLIGSNNDATSEITGRDFEDFESEKSDMQESARNVGRLFSAEWSSKDNNRYGAFYHPADIPGIMMADLTRRHLSQSGDPAPAAALPWYKTHAANAASETQDDASYVNDPSAPLIFGPKFFKYLNSLPAPLLRDFLEPSASERAVRMRRAAPEPGAQIYCEWNVKTEPGLFLLMHFQNLSAPYSVDCHGAYIEVERENDGYDARYCGNRVAHMGNRPHVIFAKSEVRITVYDDGNAGKSRPTGFEADIDVIDLFNPHEYSTFMASNAYPHIRRLLSG</sequence>
<comment type="caution">
    <text evidence="2">Lacks conserved residue(s) required for the propagation of feature annotation.</text>
</comment>
<dbReference type="Proteomes" id="UP000694843">
    <property type="component" value="Unplaced"/>
</dbReference>
<organism evidence="6 7">
    <name type="scientific">Hyalella azteca</name>
    <name type="common">Amphipod</name>
    <dbReference type="NCBI Taxonomy" id="294128"/>
    <lineage>
        <taxon>Eukaryota</taxon>
        <taxon>Metazoa</taxon>
        <taxon>Ecdysozoa</taxon>
        <taxon>Arthropoda</taxon>
        <taxon>Crustacea</taxon>
        <taxon>Multicrustacea</taxon>
        <taxon>Malacostraca</taxon>
        <taxon>Eumalacostraca</taxon>
        <taxon>Peracarida</taxon>
        <taxon>Amphipoda</taxon>
        <taxon>Senticaudata</taxon>
        <taxon>Talitrida</taxon>
        <taxon>Talitroidea</taxon>
        <taxon>Hyalellidae</taxon>
        <taxon>Hyalella</taxon>
    </lineage>
</organism>
<reference evidence="7" key="1">
    <citation type="submission" date="2025-08" db="UniProtKB">
        <authorList>
            <consortium name="RefSeq"/>
        </authorList>
    </citation>
    <scope>IDENTIFICATION</scope>
    <source>
        <tissue evidence="7">Whole organism</tissue>
    </source>
</reference>
<feature type="region of interest" description="Disordered" evidence="3">
    <location>
        <begin position="1903"/>
        <end position="1925"/>
    </location>
</feature>
<feature type="compositionally biased region" description="Basic and acidic residues" evidence="3">
    <location>
        <begin position="813"/>
        <end position="834"/>
    </location>
</feature>
<evidence type="ECO:0000313" key="7">
    <source>
        <dbReference type="RefSeq" id="XP_018022434.1"/>
    </source>
</evidence>
<feature type="compositionally biased region" description="Polar residues" evidence="3">
    <location>
        <begin position="837"/>
        <end position="847"/>
    </location>
</feature>
<feature type="signal peptide" evidence="4">
    <location>
        <begin position="1"/>
        <end position="19"/>
    </location>
</feature>
<evidence type="ECO:0000259" key="5">
    <source>
        <dbReference type="PROSITE" id="PS01180"/>
    </source>
</evidence>
<keyword evidence="6" id="KW-1185">Reference proteome</keyword>
<dbReference type="RefSeq" id="XP_018022434.1">
    <property type="nucleotide sequence ID" value="XM_018166945.2"/>
</dbReference>
<name>A0A8B7P8E6_HYAAZ</name>
<keyword evidence="4" id="KW-0732">Signal</keyword>